<sequence>MTDPPEPARRAGLLGALRAEVGLLRQEHQRRLFAPRLALGELGSRGPGTVLSGPIAPWQGDPWPPPAWLDAGLRFDVVDRLLGHPRVPRDGTAHVWLLRPGHPVLHDEDRAWLAATRHACSAHDLATAGFWVVTRYGWLDPVSGDSRTWKRLRIAR</sequence>
<comment type="caution">
    <text evidence="1">The sequence shown here is derived from an EMBL/GenBank/DDBJ whole genome shotgun (WGS) entry which is preliminary data.</text>
</comment>
<accession>A0ABU2BSF8</accession>
<gene>
    <name evidence="1" type="ORF">J2S63_000749</name>
</gene>
<proteinExistence type="predicted"/>
<protein>
    <submittedName>
        <fullName evidence="1">Uncharacterized protein</fullName>
    </submittedName>
</protein>
<name>A0ABU2BSF8_9ACTN</name>
<organism evidence="1 2">
    <name type="scientific">Nocardioides marmoribigeumensis</name>
    <dbReference type="NCBI Taxonomy" id="433649"/>
    <lineage>
        <taxon>Bacteria</taxon>
        <taxon>Bacillati</taxon>
        <taxon>Actinomycetota</taxon>
        <taxon>Actinomycetes</taxon>
        <taxon>Propionibacteriales</taxon>
        <taxon>Nocardioidaceae</taxon>
        <taxon>Nocardioides</taxon>
    </lineage>
</organism>
<dbReference type="RefSeq" id="WP_310298788.1">
    <property type="nucleotide sequence ID" value="NZ_BAAAPS010000014.1"/>
</dbReference>
<dbReference type="EMBL" id="JAVDYG010000001">
    <property type="protein sequence ID" value="MDR7361196.1"/>
    <property type="molecule type" value="Genomic_DNA"/>
</dbReference>
<dbReference type="Proteomes" id="UP001183648">
    <property type="component" value="Unassembled WGS sequence"/>
</dbReference>
<reference evidence="1 2" key="1">
    <citation type="submission" date="2023-07" db="EMBL/GenBank/DDBJ databases">
        <title>Sequencing the genomes of 1000 actinobacteria strains.</title>
        <authorList>
            <person name="Klenk H.-P."/>
        </authorList>
    </citation>
    <scope>NUCLEOTIDE SEQUENCE [LARGE SCALE GENOMIC DNA]</scope>
    <source>
        <strain evidence="1 2">DSM 19426</strain>
    </source>
</reference>
<evidence type="ECO:0000313" key="1">
    <source>
        <dbReference type="EMBL" id="MDR7361196.1"/>
    </source>
</evidence>
<evidence type="ECO:0000313" key="2">
    <source>
        <dbReference type="Proteomes" id="UP001183648"/>
    </source>
</evidence>
<keyword evidence="2" id="KW-1185">Reference proteome</keyword>